<keyword evidence="4" id="KW-1185">Reference proteome</keyword>
<protein>
    <recommendedName>
        <fullName evidence="5">Mce-associated membrane protein</fullName>
    </recommendedName>
</protein>
<organism evidence="3 4">
    <name type="scientific">Krasilnikovia cinnamomea</name>
    <dbReference type="NCBI Taxonomy" id="349313"/>
    <lineage>
        <taxon>Bacteria</taxon>
        <taxon>Bacillati</taxon>
        <taxon>Actinomycetota</taxon>
        <taxon>Actinomycetes</taxon>
        <taxon>Micromonosporales</taxon>
        <taxon>Micromonosporaceae</taxon>
        <taxon>Krasilnikovia</taxon>
    </lineage>
</organism>
<name>A0A4Q7ZKD3_9ACTN</name>
<evidence type="ECO:0000313" key="4">
    <source>
        <dbReference type="Proteomes" id="UP000292564"/>
    </source>
</evidence>
<evidence type="ECO:0000256" key="2">
    <source>
        <dbReference type="SAM" id="Phobius"/>
    </source>
</evidence>
<dbReference type="Proteomes" id="UP000292564">
    <property type="component" value="Unassembled WGS sequence"/>
</dbReference>
<keyword evidence="2" id="KW-1133">Transmembrane helix</keyword>
<keyword evidence="2" id="KW-0472">Membrane</keyword>
<accession>A0A4Q7ZKD3</accession>
<feature type="region of interest" description="Disordered" evidence="1">
    <location>
        <begin position="1"/>
        <end position="24"/>
    </location>
</feature>
<dbReference type="EMBL" id="SHKY01000001">
    <property type="protein sequence ID" value="RZU50639.1"/>
    <property type="molecule type" value="Genomic_DNA"/>
</dbReference>
<reference evidence="3 4" key="1">
    <citation type="submission" date="2019-02" db="EMBL/GenBank/DDBJ databases">
        <title>Sequencing the genomes of 1000 actinobacteria strains.</title>
        <authorList>
            <person name="Klenk H.-P."/>
        </authorList>
    </citation>
    <scope>NUCLEOTIDE SEQUENCE [LARGE SCALE GENOMIC DNA]</scope>
    <source>
        <strain evidence="3 4">DSM 45162</strain>
    </source>
</reference>
<dbReference type="AlphaFoldDB" id="A0A4Q7ZKD3"/>
<proteinExistence type="predicted"/>
<keyword evidence="2" id="KW-0812">Transmembrane</keyword>
<evidence type="ECO:0008006" key="5">
    <source>
        <dbReference type="Google" id="ProtNLM"/>
    </source>
</evidence>
<feature type="compositionally biased region" description="Pro residues" evidence="1">
    <location>
        <begin position="1"/>
        <end position="14"/>
    </location>
</feature>
<dbReference type="RefSeq" id="WP_242624837.1">
    <property type="nucleotide sequence ID" value="NZ_SHKY01000001.1"/>
</dbReference>
<evidence type="ECO:0000256" key="1">
    <source>
        <dbReference type="SAM" id="MobiDB-lite"/>
    </source>
</evidence>
<gene>
    <name evidence="3" type="ORF">EV385_2414</name>
</gene>
<sequence length="180" mass="19471">MQPPRLPDPPPAQPPGAVVAGGVPPRPRNRRLRLWLAMGAGIMLLLCLGGVGVFVSLYDSATEIKRSAPDAVVDGFLRAYLVNRDDKEAALYMCESGDFSAVSALRTELIKREQDFNVKVTVSWSTLTVAGAGQSRRSVATDLIISGTRNGTVQSRRTEPWSFGVVDEDGWRVCDSAKVV</sequence>
<evidence type="ECO:0000313" key="3">
    <source>
        <dbReference type="EMBL" id="RZU50639.1"/>
    </source>
</evidence>
<comment type="caution">
    <text evidence="3">The sequence shown here is derived from an EMBL/GenBank/DDBJ whole genome shotgun (WGS) entry which is preliminary data.</text>
</comment>
<feature type="transmembrane region" description="Helical" evidence="2">
    <location>
        <begin position="34"/>
        <end position="58"/>
    </location>
</feature>